<dbReference type="InterPro" id="IPR037513">
    <property type="entry name" value="NQO"/>
</dbReference>
<dbReference type="KEGG" id="ccro:CMC5_051320"/>
<dbReference type="OrthoDB" id="9801479at2"/>
<dbReference type="EMBL" id="CP012159">
    <property type="protein sequence ID" value="AKT40975.1"/>
    <property type="molecule type" value="Genomic_DNA"/>
</dbReference>
<feature type="binding site" evidence="5">
    <location>
        <position position="11"/>
    </location>
    <ligand>
        <name>NAD(+)</name>
        <dbReference type="ChEBI" id="CHEBI:57540"/>
    </ligand>
</feature>
<dbReference type="InterPro" id="IPR010089">
    <property type="entry name" value="Flavoprotein_WrbA-like"/>
</dbReference>
<dbReference type="HAMAP" id="MF_01017">
    <property type="entry name" value="NQOR"/>
    <property type="match status" value="1"/>
</dbReference>
<dbReference type="SUPFAM" id="SSF52218">
    <property type="entry name" value="Flavoproteins"/>
    <property type="match status" value="1"/>
</dbReference>
<dbReference type="Proteomes" id="UP000067626">
    <property type="component" value="Chromosome"/>
</dbReference>
<evidence type="ECO:0000256" key="4">
    <source>
        <dbReference type="ARBA" id="ARBA00023002"/>
    </source>
</evidence>
<dbReference type="Pfam" id="PF03358">
    <property type="entry name" value="FMN_red"/>
    <property type="match status" value="1"/>
</dbReference>
<keyword evidence="5" id="KW-0547">Nucleotide-binding</keyword>
<reference evidence="7 8" key="1">
    <citation type="submission" date="2015-07" db="EMBL/GenBank/DDBJ databases">
        <title>Genome analysis of myxobacterium Chondromyces crocatus Cm c5 reveals a high potential for natural compound synthesis and the genetic basis for the loss of fruiting body formation.</title>
        <authorList>
            <person name="Zaburannyi N."/>
            <person name="Bunk B."/>
            <person name="Maier J."/>
            <person name="Overmann J."/>
            <person name="Mueller R."/>
        </authorList>
    </citation>
    <scope>NUCLEOTIDE SEQUENCE [LARGE SCALE GENOMIC DNA]</scope>
    <source>
        <strain evidence="7 8">Cm c5</strain>
    </source>
</reference>
<dbReference type="PROSITE" id="PS50902">
    <property type="entry name" value="FLAVODOXIN_LIKE"/>
    <property type="match status" value="1"/>
</dbReference>
<dbReference type="PANTHER" id="PTHR30546">
    <property type="entry name" value="FLAVODOXIN-RELATED PROTEIN WRBA-RELATED"/>
    <property type="match status" value="1"/>
</dbReference>
<dbReference type="NCBIfam" id="TIGR01755">
    <property type="entry name" value="flav_wrbA"/>
    <property type="match status" value="1"/>
</dbReference>
<keyword evidence="5" id="KW-0520">NAD</keyword>
<gene>
    <name evidence="7" type="ORF">CMC5_051320</name>
</gene>
<evidence type="ECO:0000259" key="6">
    <source>
        <dbReference type="PROSITE" id="PS50902"/>
    </source>
</evidence>
<dbReference type="Gene3D" id="3.40.50.360">
    <property type="match status" value="1"/>
</dbReference>
<comment type="cofactor">
    <cofactor evidence="5">
        <name>FMN</name>
        <dbReference type="ChEBI" id="CHEBI:58210"/>
    </cofactor>
    <text evidence="5">Binds 1 FMN per monomer.</text>
</comment>
<dbReference type="STRING" id="52.CMC5_051320"/>
<dbReference type="RefSeq" id="WP_050432823.1">
    <property type="nucleotide sequence ID" value="NZ_CP012159.1"/>
</dbReference>
<feature type="domain" description="Flavodoxin-like" evidence="6">
    <location>
        <begin position="3"/>
        <end position="194"/>
    </location>
</feature>
<feature type="binding site" evidence="5">
    <location>
        <position position="102"/>
    </location>
    <ligand>
        <name>substrate</name>
    </ligand>
</feature>
<dbReference type="InterPro" id="IPR005025">
    <property type="entry name" value="FMN_Rdtase-like_dom"/>
</dbReference>
<feature type="binding site" evidence="5">
    <location>
        <begin position="9"/>
        <end position="14"/>
    </location>
    <ligand>
        <name>FMN</name>
        <dbReference type="ChEBI" id="CHEBI:58210"/>
    </ligand>
</feature>
<dbReference type="PANTHER" id="PTHR30546:SF23">
    <property type="entry name" value="FLAVOPROTEIN-LIKE PROTEIN YCP4-RELATED"/>
    <property type="match status" value="1"/>
</dbReference>
<dbReference type="NCBIfam" id="NF002999">
    <property type="entry name" value="PRK03767.1"/>
    <property type="match status" value="1"/>
</dbReference>
<dbReference type="PATRIC" id="fig|52.7.peg.5677"/>
<keyword evidence="4 5" id="KW-0560">Oxidoreductase</keyword>
<organism evidence="7 8">
    <name type="scientific">Chondromyces crocatus</name>
    <dbReference type="NCBI Taxonomy" id="52"/>
    <lineage>
        <taxon>Bacteria</taxon>
        <taxon>Pseudomonadati</taxon>
        <taxon>Myxococcota</taxon>
        <taxon>Polyangia</taxon>
        <taxon>Polyangiales</taxon>
        <taxon>Polyangiaceae</taxon>
        <taxon>Chondromyces</taxon>
    </lineage>
</organism>
<evidence type="ECO:0000313" key="8">
    <source>
        <dbReference type="Proteomes" id="UP000067626"/>
    </source>
</evidence>
<feature type="binding site" evidence="5">
    <location>
        <begin position="82"/>
        <end position="84"/>
    </location>
    <ligand>
        <name>FMN</name>
        <dbReference type="ChEBI" id="CHEBI:58210"/>
    </ligand>
</feature>
<accession>A0A0K1EJD7</accession>
<sequence>MRVLVVYYSLYGHVHQLAEAIAEGAREVDGAEVVIRRVPETLSAEVLEKMHAVDAQKAQAQVPIAEVKDLAEADAIVFGTPTRFGNMCGQMRQFLDATGQLWAKGALVGKVGSVFTSAATQHGGQESTILSFHTTLLHHGMVIVGLPYSFAGQTKIDEVTGGSPYGIGTIAGGKGERHPSENELAGARYQGRHVASIAKKLTAG</sequence>
<dbReference type="GO" id="GO:0051287">
    <property type="term" value="F:NAD binding"/>
    <property type="evidence" value="ECO:0007669"/>
    <property type="project" value="UniProtKB-UniRule"/>
</dbReference>
<comment type="catalytic activity">
    <reaction evidence="5">
        <text>a quinone + NADH + H(+) = a quinol + NAD(+)</text>
        <dbReference type="Rhea" id="RHEA:46160"/>
        <dbReference type="ChEBI" id="CHEBI:15378"/>
        <dbReference type="ChEBI" id="CHEBI:24646"/>
        <dbReference type="ChEBI" id="CHEBI:57540"/>
        <dbReference type="ChEBI" id="CHEBI:57945"/>
        <dbReference type="ChEBI" id="CHEBI:132124"/>
        <dbReference type="EC" id="1.6.5.2"/>
    </reaction>
</comment>
<dbReference type="GO" id="GO:0050136">
    <property type="term" value="F:NADH dehydrogenase (quinone) (non-electrogenic) activity"/>
    <property type="evidence" value="ECO:0007669"/>
    <property type="project" value="RHEA"/>
</dbReference>
<comment type="caution">
    <text evidence="5">Lacks conserved residue(s) required for the propagation of feature annotation.</text>
</comment>
<dbReference type="InterPro" id="IPR029039">
    <property type="entry name" value="Flavoprotein-like_sf"/>
</dbReference>
<dbReference type="InterPro" id="IPR008254">
    <property type="entry name" value="Flavodoxin/NO_synth"/>
</dbReference>
<evidence type="ECO:0000256" key="5">
    <source>
        <dbReference type="HAMAP-Rule" id="MF_01017"/>
    </source>
</evidence>
<dbReference type="GO" id="GO:0010181">
    <property type="term" value="F:FMN binding"/>
    <property type="evidence" value="ECO:0007669"/>
    <property type="project" value="InterPro"/>
</dbReference>
<protein>
    <recommendedName>
        <fullName evidence="5">NAD(P)H dehydrogenase (quinone)</fullName>
        <ecNumber evidence="5">1.6.5.2</ecNumber>
    </recommendedName>
    <alternativeName>
        <fullName evidence="5">NAD(P)H:quinone oxidoreductase</fullName>
        <shortName evidence="5">NQO</shortName>
    </alternativeName>
</protein>
<evidence type="ECO:0000313" key="7">
    <source>
        <dbReference type="EMBL" id="AKT40975.1"/>
    </source>
</evidence>
<evidence type="ECO:0000256" key="2">
    <source>
        <dbReference type="ARBA" id="ARBA00022630"/>
    </source>
</evidence>
<dbReference type="EC" id="1.6.5.2" evidence="5"/>
<dbReference type="GO" id="GO:0050660">
    <property type="term" value="F:flavin adenine dinucleotide binding"/>
    <property type="evidence" value="ECO:0007669"/>
    <property type="project" value="UniProtKB-UniRule"/>
</dbReference>
<dbReference type="AlphaFoldDB" id="A0A0K1EJD7"/>
<keyword evidence="8" id="KW-1185">Reference proteome</keyword>
<dbReference type="FunFam" id="3.40.50.360:FF:000001">
    <property type="entry name" value="NAD(P)H dehydrogenase (Quinone) FQR1-like"/>
    <property type="match status" value="1"/>
</dbReference>
<dbReference type="GO" id="GO:0050661">
    <property type="term" value="F:NADP binding"/>
    <property type="evidence" value="ECO:0007669"/>
    <property type="project" value="UniProtKB-UniRule"/>
</dbReference>
<feature type="binding site" evidence="5">
    <location>
        <position position="138"/>
    </location>
    <ligand>
        <name>FMN</name>
        <dbReference type="ChEBI" id="CHEBI:58210"/>
    </ligand>
</feature>
<keyword evidence="2 5" id="KW-0285">Flavoprotein</keyword>
<name>A0A0K1EJD7_CHOCO</name>
<dbReference type="GO" id="GO:0016020">
    <property type="term" value="C:membrane"/>
    <property type="evidence" value="ECO:0007669"/>
    <property type="project" value="TreeGrafter"/>
</dbReference>
<evidence type="ECO:0000256" key="1">
    <source>
        <dbReference type="ARBA" id="ARBA00006961"/>
    </source>
</evidence>
<dbReference type="GO" id="GO:0008753">
    <property type="term" value="F:NADPH dehydrogenase (quinone) activity"/>
    <property type="evidence" value="ECO:0007669"/>
    <property type="project" value="RHEA"/>
</dbReference>
<keyword evidence="3 5" id="KW-0288">FMN</keyword>
<comment type="catalytic activity">
    <reaction evidence="5">
        <text>a quinone + NADPH + H(+) = a quinol + NADP(+)</text>
        <dbReference type="Rhea" id="RHEA:46164"/>
        <dbReference type="ChEBI" id="CHEBI:15378"/>
        <dbReference type="ChEBI" id="CHEBI:24646"/>
        <dbReference type="ChEBI" id="CHEBI:57783"/>
        <dbReference type="ChEBI" id="CHEBI:58349"/>
        <dbReference type="ChEBI" id="CHEBI:132124"/>
        <dbReference type="EC" id="1.6.5.2"/>
    </reaction>
</comment>
<proteinExistence type="inferred from homology"/>
<keyword evidence="5" id="KW-0521">NADP</keyword>
<comment type="similarity">
    <text evidence="1 5">Belongs to the WrbA family.</text>
</comment>
<evidence type="ECO:0000256" key="3">
    <source>
        <dbReference type="ARBA" id="ARBA00022643"/>
    </source>
</evidence>